<proteinExistence type="predicted"/>
<evidence type="ECO:0000313" key="1">
    <source>
        <dbReference type="EMBL" id="KAI8538500.1"/>
    </source>
</evidence>
<accession>A0ACC0MCD8</accession>
<name>A0ACC0MCD8_RHOML</name>
<sequence>MQEFEDQLRRTFSVLLLREMVIKMANRTWTIPIQDLQLSAKPFAEFIAALDLEPFDYLMIAMLPTAQFTVTVFNAHNDSERLYPWF</sequence>
<reference evidence="1" key="1">
    <citation type="submission" date="2022-02" db="EMBL/GenBank/DDBJ databases">
        <title>Plant Genome Project.</title>
        <authorList>
            <person name="Zhang R.-G."/>
        </authorList>
    </citation>
    <scope>NUCLEOTIDE SEQUENCE</scope>
    <source>
        <strain evidence="1">AT1</strain>
    </source>
</reference>
<gene>
    <name evidence="1" type="ORF">RHMOL_Rhmol09G0108600</name>
</gene>
<organism evidence="1 2">
    <name type="scientific">Rhododendron molle</name>
    <name type="common">Chinese azalea</name>
    <name type="synonym">Azalea mollis</name>
    <dbReference type="NCBI Taxonomy" id="49168"/>
    <lineage>
        <taxon>Eukaryota</taxon>
        <taxon>Viridiplantae</taxon>
        <taxon>Streptophyta</taxon>
        <taxon>Embryophyta</taxon>
        <taxon>Tracheophyta</taxon>
        <taxon>Spermatophyta</taxon>
        <taxon>Magnoliopsida</taxon>
        <taxon>eudicotyledons</taxon>
        <taxon>Gunneridae</taxon>
        <taxon>Pentapetalae</taxon>
        <taxon>asterids</taxon>
        <taxon>Ericales</taxon>
        <taxon>Ericaceae</taxon>
        <taxon>Ericoideae</taxon>
        <taxon>Rhodoreae</taxon>
        <taxon>Rhododendron</taxon>
    </lineage>
</organism>
<keyword evidence="2" id="KW-1185">Reference proteome</keyword>
<protein>
    <submittedName>
        <fullName evidence="1">Uncharacterized protein</fullName>
    </submittedName>
</protein>
<evidence type="ECO:0000313" key="2">
    <source>
        <dbReference type="Proteomes" id="UP001062846"/>
    </source>
</evidence>
<dbReference type="Proteomes" id="UP001062846">
    <property type="component" value="Chromosome 9"/>
</dbReference>
<comment type="caution">
    <text evidence="1">The sequence shown here is derived from an EMBL/GenBank/DDBJ whole genome shotgun (WGS) entry which is preliminary data.</text>
</comment>
<dbReference type="EMBL" id="CM046396">
    <property type="protein sequence ID" value="KAI8538500.1"/>
    <property type="molecule type" value="Genomic_DNA"/>
</dbReference>